<evidence type="ECO:0000313" key="3">
    <source>
        <dbReference type="EMBL" id="TDX29666.1"/>
    </source>
</evidence>
<reference evidence="3 4" key="1">
    <citation type="submission" date="2019-03" db="EMBL/GenBank/DDBJ databases">
        <title>Genomic Encyclopedia of Type Strains, Phase IV (KMG-IV): sequencing the most valuable type-strain genomes for metagenomic binning, comparative biology and taxonomic classification.</title>
        <authorList>
            <person name="Goeker M."/>
        </authorList>
    </citation>
    <scope>NUCLEOTIDE SEQUENCE [LARGE SCALE GENOMIC DNA]</scope>
    <source>
        <strain evidence="3 4">JA181</strain>
    </source>
</reference>
<dbReference type="Pfam" id="PF00561">
    <property type="entry name" value="Abhydrolase_1"/>
    <property type="match status" value="1"/>
</dbReference>
<name>A0A4R8G3J4_9RHOB</name>
<dbReference type="GO" id="GO:0047570">
    <property type="term" value="F:3-oxoadipate enol-lactonase activity"/>
    <property type="evidence" value="ECO:0007669"/>
    <property type="project" value="InterPro"/>
</dbReference>
<accession>A0A4R8G3J4</accession>
<proteinExistence type="predicted"/>
<sequence length="264" mass="28290">MKIADLGDVALHYREDGDPDGPPVVFSNPLGCDLRVWDAVVELLPPGLRAIRYDMRGHGLSSCPPGPYAMGVLVRDAERLLEFLGVRDCVFVGLSIGGMIAQGLAVKRLDLVRAMVLSNTAAKIGTAAIWQDRMAMVCAGGIEALAEGTMDRWFSRPFRQSPDCALWRNMLTRQPVEGYLGCCAAISGTDFYTPTASLTLPTLAIAGSEDGSTPPDLVRETAALIKGAHFHLIRGAGHLPCVEKPGDYADVLTAFLKEIGHVAD</sequence>
<evidence type="ECO:0000259" key="2">
    <source>
        <dbReference type="Pfam" id="PF00561"/>
    </source>
</evidence>
<dbReference type="PANTHER" id="PTHR43798">
    <property type="entry name" value="MONOACYLGLYCEROL LIPASE"/>
    <property type="match status" value="1"/>
</dbReference>
<dbReference type="GO" id="GO:0016020">
    <property type="term" value="C:membrane"/>
    <property type="evidence" value="ECO:0007669"/>
    <property type="project" value="TreeGrafter"/>
</dbReference>
<comment type="caution">
    <text evidence="3">The sequence shown here is derived from an EMBL/GenBank/DDBJ whole genome shotgun (WGS) entry which is preliminary data.</text>
</comment>
<dbReference type="EMBL" id="SOEB01000008">
    <property type="protein sequence ID" value="TDX29666.1"/>
    <property type="molecule type" value="Genomic_DNA"/>
</dbReference>
<dbReference type="InterPro" id="IPR026968">
    <property type="entry name" value="PcaD/CatD"/>
</dbReference>
<feature type="domain" description="AB hydrolase-1" evidence="2">
    <location>
        <begin position="23"/>
        <end position="245"/>
    </location>
</feature>
<dbReference type="Gene3D" id="3.40.50.1820">
    <property type="entry name" value="alpha/beta hydrolase"/>
    <property type="match status" value="1"/>
</dbReference>
<keyword evidence="1" id="KW-0378">Hydrolase</keyword>
<organism evidence="3 4">
    <name type="scientific">Rhodovulum visakhapatnamense</name>
    <dbReference type="NCBI Taxonomy" id="364297"/>
    <lineage>
        <taxon>Bacteria</taxon>
        <taxon>Pseudomonadati</taxon>
        <taxon>Pseudomonadota</taxon>
        <taxon>Alphaproteobacteria</taxon>
        <taxon>Rhodobacterales</taxon>
        <taxon>Paracoccaceae</taxon>
        <taxon>Rhodovulum</taxon>
    </lineage>
</organism>
<dbReference type="SUPFAM" id="SSF53474">
    <property type="entry name" value="alpha/beta-Hydrolases"/>
    <property type="match status" value="1"/>
</dbReference>
<dbReference type="InterPro" id="IPR000073">
    <property type="entry name" value="AB_hydrolase_1"/>
</dbReference>
<dbReference type="PRINTS" id="PR00111">
    <property type="entry name" value="ABHYDROLASE"/>
</dbReference>
<dbReference type="AlphaFoldDB" id="A0A4R8G3J4"/>
<dbReference type="PANTHER" id="PTHR43798:SF31">
    <property type="entry name" value="AB HYDROLASE SUPERFAMILY PROTEIN YCLE"/>
    <property type="match status" value="1"/>
</dbReference>
<dbReference type="NCBIfam" id="TIGR02427">
    <property type="entry name" value="protocat_pcaD"/>
    <property type="match status" value="1"/>
</dbReference>
<dbReference type="RefSeq" id="WP_134077717.1">
    <property type="nucleotide sequence ID" value="NZ_SOEB01000008.1"/>
</dbReference>
<dbReference type="GO" id="GO:0042952">
    <property type="term" value="P:beta-ketoadipate pathway"/>
    <property type="evidence" value="ECO:0007669"/>
    <property type="project" value="InterPro"/>
</dbReference>
<evidence type="ECO:0000256" key="1">
    <source>
        <dbReference type="ARBA" id="ARBA00022801"/>
    </source>
</evidence>
<dbReference type="InterPro" id="IPR050266">
    <property type="entry name" value="AB_hydrolase_sf"/>
</dbReference>
<protein>
    <submittedName>
        <fullName evidence="3">3-oxoadipate enol-lactonase</fullName>
    </submittedName>
</protein>
<gene>
    <name evidence="3" type="ORF">EV657_10886</name>
</gene>
<evidence type="ECO:0000313" key="4">
    <source>
        <dbReference type="Proteomes" id="UP000295484"/>
    </source>
</evidence>
<dbReference type="InterPro" id="IPR029058">
    <property type="entry name" value="AB_hydrolase_fold"/>
</dbReference>
<dbReference type="Proteomes" id="UP000295484">
    <property type="component" value="Unassembled WGS sequence"/>
</dbReference>